<dbReference type="EMBL" id="BFBB01000007">
    <property type="protein sequence ID" value="GBF50818.1"/>
    <property type="molecule type" value="Genomic_DNA"/>
</dbReference>
<name>A0A2P2E1Q0_9LEPT</name>
<dbReference type="Proteomes" id="UP000245133">
    <property type="component" value="Unassembled WGS sequence"/>
</dbReference>
<comment type="caution">
    <text evidence="1">The sequence shown here is derived from an EMBL/GenBank/DDBJ whole genome shotgun (WGS) entry which is preliminary data.</text>
</comment>
<evidence type="ECO:0008006" key="3">
    <source>
        <dbReference type="Google" id="ProtNLM"/>
    </source>
</evidence>
<keyword evidence="2" id="KW-1185">Reference proteome</keyword>
<proteinExistence type="predicted"/>
<dbReference type="OrthoDB" id="322543at2"/>
<reference evidence="1 2" key="1">
    <citation type="submission" date="2018-02" db="EMBL/GenBank/DDBJ databases">
        <title>Novel Leptospira species isolated from soil and water in Japan.</title>
        <authorList>
            <person name="Nakao R."/>
            <person name="Masuzawa T."/>
        </authorList>
    </citation>
    <scope>NUCLEOTIDE SEQUENCE [LARGE SCALE GENOMIC DNA]</scope>
    <source>
        <strain evidence="1 2">YH101</strain>
    </source>
</reference>
<accession>A0A2P2E1Q0</accession>
<organism evidence="1 2">
    <name type="scientific">Leptospira ryugenii</name>
    <dbReference type="NCBI Taxonomy" id="1917863"/>
    <lineage>
        <taxon>Bacteria</taxon>
        <taxon>Pseudomonadati</taxon>
        <taxon>Spirochaetota</taxon>
        <taxon>Spirochaetia</taxon>
        <taxon>Leptospirales</taxon>
        <taxon>Leptospiraceae</taxon>
        <taxon>Leptospira</taxon>
    </lineage>
</organism>
<dbReference type="RefSeq" id="WP_108976873.1">
    <property type="nucleotide sequence ID" value="NZ_BFBB01000007.1"/>
</dbReference>
<sequence>MKRISILLSCINFLLLIVLFLSYDPFSFDPKTYEEGNLLFGFESDEIRALIIQVDKADEKKNVKISNQTGVWRIKRNWEETEKIPDPMQIQNFLSKLLNIREFPYKGDPSKLNLSEKFTSENIQIQLKSNLMYDLHSFGCRTDLELCFLQIGADKTLYSYPLREQLPISIFFEESILDKQPFGSIPEDRLIAVEYHSNQRLVYSIHYLNGNWKIFPEVDGTADEMAIQQFFKRVRFWTSDSVTLDKKFPTNARPTFVQYLRVLYRNDSGGESEIKLIDYGNIYKGKLLAEMYPYQQFYLFSAFSWEYWKFFDVKQLLK</sequence>
<evidence type="ECO:0000313" key="1">
    <source>
        <dbReference type="EMBL" id="GBF50818.1"/>
    </source>
</evidence>
<gene>
    <name evidence="1" type="ORF">LPTSP4_23450</name>
</gene>
<evidence type="ECO:0000313" key="2">
    <source>
        <dbReference type="Proteomes" id="UP000245133"/>
    </source>
</evidence>
<dbReference type="AlphaFoldDB" id="A0A2P2E1Q0"/>
<protein>
    <recommendedName>
        <fullName evidence="3">DUF4340 domain-containing protein</fullName>
    </recommendedName>
</protein>